<evidence type="ECO:0000313" key="5">
    <source>
        <dbReference type="Proteomes" id="UP000065151"/>
    </source>
</evidence>
<dbReference type="NCBIfam" id="TIGR02688">
    <property type="entry name" value="BREX system Lon protease-like protein BrxL"/>
    <property type="match status" value="1"/>
</dbReference>
<dbReference type="STRING" id="121292.AU252_05145"/>
<accession>A0A0U3GN55</accession>
<feature type="domain" description="BREX system Lon protease-like BrxL N-terminal" evidence="3">
    <location>
        <begin position="27"/>
        <end position="157"/>
    </location>
</feature>
<evidence type="ECO:0000259" key="2">
    <source>
        <dbReference type="Pfam" id="PF16565"/>
    </source>
</evidence>
<reference evidence="4 5" key="1">
    <citation type="submission" date="2015-12" db="EMBL/GenBank/DDBJ databases">
        <authorList>
            <person name="Shamseldin A."/>
            <person name="Moawad H."/>
            <person name="Abd El-Rahim W.M."/>
            <person name="Sadowsky M.J."/>
        </authorList>
    </citation>
    <scope>NUCLEOTIDE SEQUENCE [LARGE SCALE GENOMIC DNA]</scope>
    <source>
        <strain evidence="4 5">Ar51</strain>
    </source>
</reference>
<dbReference type="GO" id="GO:0008233">
    <property type="term" value="F:peptidase activity"/>
    <property type="evidence" value="ECO:0007669"/>
    <property type="project" value="UniProtKB-KW"/>
</dbReference>
<dbReference type="Proteomes" id="UP000065151">
    <property type="component" value="Chromosome"/>
</dbReference>
<dbReference type="Gene3D" id="3.30.870.30">
    <property type="entry name" value="MITD, C-terminal phospholipase D-like domain"/>
    <property type="match status" value="1"/>
</dbReference>
<sequence length="719" mass="80181">MDVEAGLATDRAKGNSVESLDQKINGVFAGSVVRKDLVKTVKGNAIVPSYVLEYLLGQYCATDDEATIQGGIGSVRRILADHYVHRNESELVRSTIRERGRHKVIDKISVTLNDKDDVYEASFSNLKLSKVLVDAGTVKQHPKLLVSGVWCLADVEYEHSPDKGQSPWILASLKPIQLSSFDLDAYLSNRAEFTTSDWIDLLIQSIGFNPEMFDRRAKLIQLIRLIPYCERNFNLVELGPKGTGKSHIYSEFSPHGMLISGGEITVPKLFVNNANGRLGLVGYWDAVAFDEFAGKTKKSDKALVDIMKNYMANKTFSRGVETLGAEASMVFVGNTQHTVPHMLKHSDLFDELPPSYHDAAFLDRLHHYIPGWEVDIIRGEMFSDGYGFVVDYIAEILKSQRVHDYSDRYTEFFSLSTDISTRDRDGIHKTFSGLMKILYPHGVASVDEIEEILRLAIEGRKRIKDQILRIDKTMSAVKFGYETLDGEWRGVATAEELQYPSIYNRMGGVPVSDGGNTQQGALGTDNGGSPSTSLTPSEQEAVSGGSRPSSQPLGQTLTFQNGETGASYERIFGPYLDGATSVILEDPYLRTPHQMRNLVDFIATWARRIQPGDEVKLFVKTVQDDDPGYAQRQLGDLVQIKGSVEAAGIKMDVQLLEPAELHDRWVRTDTGWDISLGRGLDMFERSEKLLYLGQSLQEFRKVKSFNVIYQRSSQQAAAT</sequence>
<dbReference type="Pfam" id="PF16565">
    <property type="entry name" value="MIT_C"/>
    <property type="match status" value="1"/>
</dbReference>
<evidence type="ECO:0000259" key="3">
    <source>
        <dbReference type="Pfam" id="PF20442"/>
    </source>
</evidence>
<feature type="region of interest" description="Disordered" evidence="1">
    <location>
        <begin position="510"/>
        <end position="559"/>
    </location>
</feature>
<name>A0A0U3GN55_9MICC</name>
<keyword evidence="4" id="KW-0645">Protease</keyword>
<organism evidence="4">
    <name type="scientific">Pseudarthrobacter sulfonivorans</name>
    <dbReference type="NCBI Taxonomy" id="121292"/>
    <lineage>
        <taxon>Bacteria</taxon>
        <taxon>Bacillati</taxon>
        <taxon>Actinomycetota</taxon>
        <taxon>Actinomycetes</taxon>
        <taxon>Micrococcales</taxon>
        <taxon>Micrococcaceae</taxon>
        <taxon>Pseudarthrobacter</taxon>
    </lineage>
</organism>
<dbReference type="InterPro" id="IPR032341">
    <property type="entry name" value="MITD1_C"/>
</dbReference>
<dbReference type="GO" id="GO:0006508">
    <property type="term" value="P:proteolysis"/>
    <property type="evidence" value="ECO:0007669"/>
    <property type="project" value="UniProtKB-KW"/>
</dbReference>
<feature type="domain" description="MITD1 C-terminal phospholipase D-like" evidence="2">
    <location>
        <begin position="565"/>
        <end position="709"/>
    </location>
</feature>
<feature type="compositionally biased region" description="Polar residues" evidence="1">
    <location>
        <begin position="514"/>
        <end position="559"/>
    </location>
</feature>
<protein>
    <submittedName>
        <fullName evidence="4">ATP-dependent Lon protease</fullName>
    </submittedName>
</protein>
<evidence type="ECO:0000313" key="4">
    <source>
        <dbReference type="EMBL" id="ALV40630.1"/>
    </source>
</evidence>
<gene>
    <name evidence="4" type="ORF">AU252_05145</name>
</gene>
<dbReference type="AlphaFoldDB" id="A0A0U3GN55"/>
<dbReference type="Pfam" id="PF20442">
    <property type="entry name" value="BrxL_N"/>
    <property type="match status" value="1"/>
</dbReference>
<dbReference type="InterPro" id="IPR046838">
    <property type="entry name" value="BrxL_N"/>
</dbReference>
<proteinExistence type="predicted"/>
<dbReference type="InterPro" id="IPR038113">
    <property type="entry name" value="MITD1_C_sf"/>
</dbReference>
<keyword evidence="4" id="KW-0378">Hydrolase</keyword>
<dbReference type="KEGG" id="psul:AU252_05145"/>
<dbReference type="Pfam" id="PF13337">
    <property type="entry name" value="BrxL_ATPase"/>
    <property type="match status" value="1"/>
</dbReference>
<dbReference type="InterPro" id="IPR014061">
    <property type="entry name" value="BrxL-like"/>
</dbReference>
<dbReference type="EMBL" id="CP013747">
    <property type="protein sequence ID" value="ALV40630.1"/>
    <property type="molecule type" value="Genomic_DNA"/>
</dbReference>
<evidence type="ECO:0000256" key="1">
    <source>
        <dbReference type="SAM" id="MobiDB-lite"/>
    </source>
</evidence>